<dbReference type="SUPFAM" id="SSF51445">
    <property type="entry name" value="(Trans)glycosidases"/>
    <property type="match status" value="1"/>
</dbReference>
<dbReference type="PANTHER" id="PTHR31490">
    <property type="entry name" value="GLYCOSYL HYDROLASE"/>
    <property type="match status" value="1"/>
</dbReference>
<dbReference type="EC" id="3.2.1.8" evidence="6"/>
<evidence type="ECO:0000259" key="7">
    <source>
        <dbReference type="PROSITE" id="PS51760"/>
    </source>
</evidence>
<keyword evidence="5 6" id="KW-0624">Polysaccharide degradation</keyword>
<dbReference type="Pfam" id="PF00331">
    <property type="entry name" value="Glyco_hydro_10"/>
    <property type="match status" value="1"/>
</dbReference>
<dbReference type="PRINTS" id="PR00134">
    <property type="entry name" value="GLHYDRLASE10"/>
</dbReference>
<dbReference type="PANTHER" id="PTHR31490:SF76">
    <property type="entry name" value="ENDO-1,4-BETA-XYLANASE C"/>
    <property type="match status" value="1"/>
</dbReference>
<keyword evidence="2 6" id="KW-0378">Hydrolase</keyword>
<dbReference type="InterPro" id="IPR017853">
    <property type="entry name" value="GH"/>
</dbReference>
<dbReference type="GO" id="GO:0016787">
    <property type="term" value="F:hydrolase activity"/>
    <property type="evidence" value="ECO:0007669"/>
    <property type="project" value="UniProtKB-KW"/>
</dbReference>
<protein>
    <recommendedName>
        <fullName evidence="6">Beta-xylanase</fullName>
        <ecNumber evidence="6">3.2.1.8</ecNumber>
    </recommendedName>
</protein>
<name>A0ABR2HKR6_9PEZI</name>
<gene>
    <name evidence="8" type="ORF">PGQ11_015033</name>
</gene>
<feature type="domain" description="GH10" evidence="7">
    <location>
        <begin position="73"/>
        <end position="374"/>
    </location>
</feature>
<evidence type="ECO:0000313" key="9">
    <source>
        <dbReference type="Proteomes" id="UP001390339"/>
    </source>
</evidence>
<dbReference type="Proteomes" id="UP001390339">
    <property type="component" value="Unassembled WGS sequence"/>
</dbReference>
<accession>A0ABR2HKR6</accession>
<evidence type="ECO:0000256" key="1">
    <source>
        <dbReference type="ARBA" id="ARBA00007495"/>
    </source>
</evidence>
<comment type="catalytic activity">
    <reaction evidence="6">
        <text>Endohydrolysis of (1-&gt;4)-beta-D-xylosidic linkages in xylans.</text>
        <dbReference type="EC" id="3.2.1.8"/>
    </reaction>
</comment>
<reference evidence="8 9" key="1">
    <citation type="journal article" date="2024" name="IMA Fungus">
        <title>Apiospora arundinis, a panoply of carbohydrate-active enzymes and secondary metabolites.</title>
        <authorList>
            <person name="Sorensen T."/>
            <person name="Petersen C."/>
            <person name="Muurmann A.T."/>
            <person name="Christiansen J.V."/>
            <person name="Brundto M.L."/>
            <person name="Overgaard C.K."/>
            <person name="Boysen A.T."/>
            <person name="Wollenberg R.D."/>
            <person name="Larsen T.O."/>
            <person name="Sorensen J.L."/>
            <person name="Nielsen K.L."/>
            <person name="Sondergaard T.E."/>
        </authorList>
    </citation>
    <scope>NUCLEOTIDE SEQUENCE [LARGE SCALE GENOMIC DNA]</scope>
    <source>
        <strain evidence="8 9">AAU 773</strain>
    </source>
</reference>
<dbReference type="InterPro" id="IPR001000">
    <property type="entry name" value="GH10_dom"/>
</dbReference>
<comment type="caution">
    <text evidence="8">The sequence shown here is derived from an EMBL/GenBank/DDBJ whole genome shotgun (WGS) entry which is preliminary data.</text>
</comment>
<organism evidence="8 9">
    <name type="scientific">Apiospora arundinis</name>
    <dbReference type="NCBI Taxonomy" id="335852"/>
    <lineage>
        <taxon>Eukaryota</taxon>
        <taxon>Fungi</taxon>
        <taxon>Dikarya</taxon>
        <taxon>Ascomycota</taxon>
        <taxon>Pezizomycotina</taxon>
        <taxon>Sordariomycetes</taxon>
        <taxon>Xylariomycetidae</taxon>
        <taxon>Amphisphaeriales</taxon>
        <taxon>Apiosporaceae</taxon>
        <taxon>Apiospora</taxon>
    </lineage>
</organism>
<sequence>MSQQEEAITAPCSNKSIIISCTAFSFYKLKLPLTFRRQKNQSIEPISNMKAATIACLLGPAGILAAPALVDRAAPSQSLHNLFKAKGKLYYGNIADPQSLGNSQTTDILKAGFGQLTAENSMKWDAIEPQRGSFSFSGSDQVANFATSNGMLIRGHTLLWHSQIPQWVQQIKDKAELTKVLQDHIKGVMGKYKGKVYAWDVVNEIFNEDGSLRSSVWSNVLGEDFVRIAFEAARAADPAAKLYINDYNLDSANYAKVTNGMVAHVKKWLAAGIPIDGIGTQSHLGAGASANTQGALQALASSGVSEIAITELDIAGAAANDYVAVTKACLAVEKCVGITVWGVTDSQSWRSGEKPTLFDGSFNQKAAYSAIAQALQ</sequence>
<keyword evidence="9" id="KW-1185">Reference proteome</keyword>
<proteinExistence type="inferred from homology"/>
<dbReference type="SMART" id="SM00633">
    <property type="entry name" value="Glyco_10"/>
    <property type="match status" value="1"/>
</dbReference>
<dbReference type="Gene3D" id="3.20.20.80">
    <property type="entry name" value="Glycosidases"/>
    <property type="match status" value="1"/>
</dbReference>
<keyword evidence="4 6" id="KW-0326">Glycosidase</keyword>
<evidence type="ECO:0000313" key="8">
    <source>
        <dbReference type="EMBL" id="KAK8848553.1"/>
    </source>
</evidence>
<keyword evidence="3 6" id="KW-0119">Carbohydrate metabolism</keyword>
<evidence type="ECO:0000256" key="2">
    <source>
        <dbReference type="ARBA" id="ARBA00022801"/>
    </source>
</evidence>
<dbReference type="EMBL" id="JAPCWZ010000010">
    <property type="protein sequence ID" value="KAK8848553.1"/>
    <property type="molecule type" value="Genomic_DNA"/>
</dbReference>
<evidence type="ECO:0000256" key="3">
    <source>
        <dbReference type="ARBA" id="ARBA00023277"/>
    </source>
</evidence>
<dbReference type="InterPro" id="IPR044846">
    <property type="entry name" value="GH10"/>
</dbReference>
<comment type="similarity">
    <text evidence="1 6">Belongs to the glycosyl hydrolase 10 (cellulase F) family.</text>
</comment>
<evidence type="ECO:0000256" key="4">
    <source>
        <dbReference type="ARBA" id="ARBA00023295"/>
    </source>
</evidence>
<dbReference type="PROSITE" id="PS51760">
    <property type="entry name" value="GH10_2"/>
    <property type="match status" value="1"/>
</dbReference>
<evidence type="ECO:0000256" key="5">
    <source>
        <dbReference type="ARBA" id="ARBA00023326"/>
    </source>
</evidence>
<evidence type="ECO:0000256" key="6">
    <source>
        <dbReference type="RuleBase" id="RU361174"/>
    </source>
</evidence>